<accession>A0AAF3EQ74</accession>
<sequence>MKFLLSDAQDYVTDRAVGEYQCTTGYPTLIADFDCIGGARQKYNVQLQNCSDVLNAAIAKGGNVCP</sequence>
<keyword evidence="1" id="KW-1185">Reference proteome</keyword>
<dbReference type="WBParaSite" id="MBELARI_LOCUS16159">
    <property type="protein sequence ID" value="MBELARI_LOCUS16159"/>
    <property type="gene ID" value="MBELARI_LOCUS16159"/>
</dbReference>
<dbReference type="AlphaFoldDB" id="A0AAF3EQ74"/>
<protein>
    <submittedName>
        <fullName evidence="2">Uncharacterized protein</fullName>
    </submittedName>
</protein>
<name>A0AAF3EQ74_9BILA</name>
<reference evidence="2" key="1">
    <citation type="submission" date="2024-02" db="UniProtKB">
        <authorList>
            <consortium name="WormBaseParasite"/>
        </authorList>
    </citation>
    <scope>IDENTIFICATION</scope>
</reference>
<proteinExistence type="predicted"/>
<evidence type="ECO:0000313" key="1">
    <source>
        <dbReference type="Proteomes" id="UP000887575"/>
    </source>
</evidence>
<dbReference type="Proteomes" id="UP000887575">
    <property type="component" value="Unassembled WGS sequence"/>
</dbReference>
<evidence type="ECO:0000313" key="2">
    <source>
        <dbReference type="WBParaSite" id="MBELARI_LOCUS16159"/>
    </source>
</evidence>
<organism evidence="1 2">
    <name type="scientific">Mesorhabditis belari</name>
    <dbReference type="NCBI Taxonomy" id="2138241"/>
    <lineage>
        <taxon>Eukaryota</taxon>
        <taxon>Metazoa</taxon>
        <taxon>Ecdysozoa</taxon>
        <taxon>Nematoda</taxon>
        <taxon>Chromadorea</taxon>
        <taxon>Rhabditida</taxon>
        <taxon>Rhabditina</taxon>
        <taxon>Rhabditomorpha</taxon>
        <taxon>Rhabditoidea</taxon>
        <taxon>Rhabditidae</taxon>
        <taxon>Mesorhabditinae</taxon>
        <taxon>Mesorhabditis</taxon>
    </lineage>
</organism>